<proteinExistence type="predicted"/>
<sequence length="206" mass="22735">MWRLTWNTLASHSLRNPDLEHVTMTYKLYVVIAAESESMPSVVPRIVHISLKKEEGSLGLTLRGGVHPDPLLCRPLVITYVRPGGPAHREFLLCVVGIPEFTSLCKNTSLHCYASDGQLAHKKYEYKLGTSPINLLCCDRKGKVPGDCSKHYHEKLHPQLRQAGPPGSKRTHQVTHPLPLANPHIATKENPPPQINPRGATGGTAQ</sequence>
<dbReference type="PANTHER" id="PTHR46227:SF2">
    <property type="entry name" value="FI03335P"/>
    <property type="match status" value="1"/>
</dbReference>
<accession>A0A7R9JBR4</accession>
<evidence type="ECO:0000256" key="4">
    <source>
        <dbReference type="SAM" id="MobiDB-lite"/>
    </source>
</evidence>
<dbReference type="InterPro" id="IPR043545">
    <property type="entry name" value="GRIP1/2"/>
</dbReference>
<evidence type="ECO:0000256" key="1">
    <source>
        <dbReference type="ARBA" id="ARBA00004496"/>
    </source>
</evidence>
<keyword evidence="3" id="KW-0677">Repeat</keyword>
<name>A0A7R9JBR4_TIMCA</name>
<comment type="subcellular location">
    <subcellularLocation>
        <location evidence="1">Cytoplasm</location>
    </subcellularLocation>
</comment>
<dbReference type="EMBL" id="OE183956">
    <property type="protein sequence ID" value="CAD7576172.1"/>
    <property type="molecule type" value="Genomic_DNA"/>
</dbReference>
<dbReference type="SUPFAM" id="SSF50156">
    <property type="entry name" value="PDZ domain-like"/>
    <property type="match status" value="1"/>
</dbReference>
<evidence type="ECO:0000256" key="3">
    <source>
        <dbReference type="ARBA" id="ARBA00022737"/>
    </source>
</evidence>
<evidence type="ECO:0000313" key="5">
    <source>
        <dbReference type="EMBL" id="CAD7576172.1"/>
    </source>
</evidence>
<dbReference type="AlphaFoldDB" id="A0A7R9JBR4"/>
<reference evidence="5" key="1">
    <citation type="submission" date="2020-11" db="EMBL/GenBank/DDBJ databases">
        <authorList>
            <person name="Tran Van P."/>
        </authorList>
    </citation>
    <scope>NUCLEOTIDE SEQUENCE</scope>
</reference>
<feature type="region of interest" description="Disordered" evidence="4">
    <location>
        <begin position="181"/>
        <end position="206"/>
    </location>
</feature>
<dbReference type="GO" id="GO:0005737">
    <property type="term" value="C:cytoplasm"/>
    <property type="evidence" value="ECO:0007669"/>
    <property type="project" value="UniProtKB-SubCell"/>
</dbReference>
<dbReference type="GO" id="GO:0098887">
    <property type="term" value="P:neurotransmitter receptor transport, endosome to postsynaptic membrane"/>
    <property type="evidence" value="ECO:0007669"/>
    <property type="project" value="TreeGrafter"/>
</dbReference>
<gene>
    <name evidence="5" type="ORF">TCMB3V08_LOCUS8748</name>
</gene>
<dbReference type="InterPro" id="IPR036034">
    <property type="entry name" value="PDZ_sf"/>
</dbReference>
<dbReference type="PANTHER" id="PTHR46227">
    <property type="entry name" value="GLUTAMATE RECEPTOR-INTERACTING PROTEIN GRIP"/>
    <property type="match status" value="1"/>
</dbReference>
<dbReference type="Gene3D" id="2.30.42.10">
    <property type="match status" value="1"/>
</dbReference>
<protein>
    <submittedName>
        <fullName evidence="5">(California timema) hypothetical protein</fullName>
    </submittedName>
</protein>
<organism evidence="5">
    <name type="scientific">Timema californicum</name>
    <name type="common">California timema</name>
    <name type="synonym">Walking stick</name>
    <dbReference type="NCBI Taxonomy" id="61474"/>
    <lineage>
        <taxon>Eukaryota</taxon>
        <taxon>Metazoa</taxon>
        <taxon>Ecdysozoa</taxon>
        <taxon>Arthropoda</taxon>
        <taxon>Hexapoda</taxon>
        <taxon>Insecta</taxon>
        <taxon>Pterygota</taxon>
        <taxon>Neoptera</taxon>
        <taxon>Polyneoptera</taxon>
        <taxon>Phasmatodea</taxon>
        <taxon>Timematodea</taxon>
        <taxon>Timematoidea</taxon>
        <taxon>Timematidae</taxon>
        <taxon>Timema</taxon>
    </lineage>
</organism>
<evidence type="ECO:0000256" key="2">
    <source>
        <dbReference type="ARBA" id="ARBA00022490"/>
    </source>
</evidence>
<keyword evidence="2" id="KW-0963">Cytoplasm</keyword>